<evidence type="ECO:0000313" key="1">
    <source>
        <dbReference type="EMBL" id="CDI04648.1"/>
    </source>
</evidence>
<sequence>MCFLILSLMAGAAAMITSVDGYSAVAEVECAAGYHSRSQYLIARNERELNSLINSYTRTCASKWGGHINVLLKCKGTGWVATAAEQGGSKSGEACGFKSLETAEQTAVNECRKIGGSNCLVNWSGCDDGTILGQDGDLDPQWKLKHMENNRGLRGRSCMTVR</sequence>
<comment type="caution">
    <text evidence="1">The sequence shown here is derived from an EMBL/GenBank/DDBJ whole genome shotgun (WGS) entry which is preliminary data.</text>
</comment>
<dbReference type="EMBL" id="CBTJ020000114">
    <property type="protein sequence ID" value="CDI04648.1"/>
    <property type="molecule type" value="Genomic_DNA"/>
</dbReference>
<evidence type="ECO:0000313" key="2">
    <source>
        <dbReference type="Proteomes" id="UP000035760"/>
    </source>
</evidence>
<accession>W6MEI0</accession>
<organism evidence="1 2">
    <name type="scientific">Candidatus Competibacter denitrificans Run_A_D11</name>
    <dbReference type="NCBI Taxonomy" id="1400863"/>
    <lineage>
        <taxon>Bacteria</taxon>
        <taxon>Pseudomonadati</taxon>
        <taxon>Pseudomonadota</taxon>
        <taxon>Gammaproteobacteria</taxon>
        <taxon>Candidatus Competibacteraceae</taxon>
        <taxon>Candidatus Competibacter</taxon>
    </lineage>
</organism>
<dbReference type="Proteomes" id="UP000035760">
    <property type="component" value="Unassembled WGS sequence"/>
</dbReference>
<proteinExistence type="predicted"/>
<evidence type="ECO:0008006" key="3">
    <source>
        <dbReference type="Google" id="ProtNLM"/>
    </source>
</evidence>
<name>W6MEI0_9GAMM</name>
<reference evidence="1" key="1">
    <citation type="submission" date="2013-07" db="EMBL/GenBank/DDBJ databases">
        <authorList>
            <person name="McIlroy S."/>
        </authorList>
    </citation>
    <scope>NUCLEOTIDE SEQUENCE [LARGE SCALE GENOMIC DNA]</scope>
    <source>
        <strain evidence="1">Run_A_D11</strain>
    </source>
</reference>
<keyword evidence="2" id="KW-1185">Reference proteome</keyword>
<dbReference type="AlphaFoldDB" id="W6MEI0"/>
<reference evidence="1" key="2">
    <citation type="submission" date="2014-03" db="EMBL/GenBank/DDBJ databases">
        <title>Candidatus Competibacter-lineage genomes retrieved from metagenomes reveal functional metabolic diversity.</title>
        <authorList>
            <person name="McIlroy S.J."/>
            <person name="Albertsen M."/>
            <person name="Andresen E.K."/>
            <person name="Saunders A.M."/>
            <person name="Kristiansen R."/>
            <person name="Stokholm-Bjerregaard M."/>
            <person name="Nielsen K.L."/>
            <person name="Nielsen P.H."/>
        </authorList>
    </citation>
    <scope>NUCLEOTIDE SEQUENCE</scope>
    <source>
        <strain evidence="1">Run_A_D11</strain>
    </source>
</reference>
<protein>
    <recommendedName>
        <fullName evidence="3">DUF4189 domain-containing protein</fullName>
    </recommendedName>
</protein>
<gene>
    <name evidence="1" type="ORF">BN873_p20028</name>
</gene>